<gene>
    <name evidence="1" type="ORF">TGRUB_216585</name>
</gene>
<reference evidence="1 2" key="1">
    <citation type="submission" date="2014-05" db="EMBL/GenBank/DDBJ databases">
        <authorList>
            <person name="Sibley D."/>
            <person name="Venepally P."/>
            <person name="Karamycheva S."/>
            <person name="Hadjithomas M."/>
            <person name="Khan A."/>
            <person name="Brunk B."/>
            <person name="Roos D."/>
            <person name="Caler E."/>
            <person name="Lorenzi H."/>
        </authorList>
    </citation>
    <scope>NUCLEOTIDE SEQUENCE [LARGE SCALE GENOMIC DNA]</scope>
    <source>
        <strain evidence="1 2">RUB</strain>
    </source>
</reference>
<dbReference type="Proteomes" id="UP000028834">
    <property type="component" value="Unassembled WGS sequence"/>
</dbReference>
<organism evidence="1 2">
    <name type="scientific">Toxoplasma gondii RUB</name>
    <dbReference type="NCBI Taxonomy" id="935652"/>
    <lineage>
        <taxon>Eukaryota</taxon>
        <taxon>Sar</taxon>
        <taxon>Alveolata</taxon>
        <taxon>Apicomplexa</taxon>
        <taxon>Conoidasida</taxon>
        <taxon>Coccidia</taxon>
        <taxon>Eucoccidiorida</taxon>
        <taxon>Eimeriorina</taxon>
        <taxon>Sarcocystidae</taxon>
        <taxon>Toxoplasma</taxon>
    </lineage>
</organism>
<comment type="caution">
    <text evidence="1">The sequence shown here is derived from an EMBL/GenBank/DDBJ whole genome shotgun (WGS) entry which is preliminary data.</text>
</comment>
<sequence>MSSRWYATPWRCSRRGKASGMFRVHKHPVTFFSKNPLERERTLLDGAAAAPRVKKTFVFLLEIWVPFVERAIQAVSYKRCLCKHQQKMSPL</sequence>
<dbReference type="VEuPathDB" id="ToxoDB:TGRUB_216585"/>
<protein>
    <submittedName>
        <fullName evidence="1">Uncharacterized protein</fullName>
    </submittedName>
</protein>
<name>A0A086LP56_TOXGO</name>
<evidence type="ECO:0000313" key="2">
    <source>
        <dbReference type="Proteomes" id="UP000028834"/>
    </source>
</evidence>
<dbReference type="AlphaFoldDB" id="A0A086LP56"/>
<dbReference type="EMBL" id="AFYV02002532">
    <property type="protein sequence ID" value="KFG58424.1"/>
    <property type="molecule type" value="Genomic_DNA"/>
</dbReference>
<evidence type="ECO:0000313" key="1">
    <source>
        <dbReference type="EMBL" id="KFG58424.1"/>
    </source>
</evidence>
<accession>A0A086LP56</accession>
<proteinExistence type="predicted"/>